<keyword evidence="5" id="KW-1185">Reference proteome</keyword>
<feature type="repeat" description="ANK" evidence="3">
    <location>
        <begin position="162"/>
        <end position="194"/>
    </location>
</feature>
<gene>
    <name evidence="4" type="ORF">LY90DRAFT_644358</name>
</gene>
<dbReference type="Gene3D" id="1.25.40.20">
    <property type="entry name" value="Ankyrin repeat-containing domain"/>
    <property type="match status" value="1"/>
</dbReference>
<reference evidence="4 5" key="1">
    <citation type="submission" date="2016-08" db="EMBL/GenBank/DDBJ databases">
        <title>A Parts List for Fungal Cellulosomes Revealed by Comparative Genomics.</title>
        <authorList>
            <consortium name="DOE Joint Genome Institute"/>
            <person name="Haitjema C.H."/>
            <person name="Gilmore S.P."/>
            <person name="Henske J.K."/>
            <person name="Solomon K.V."/>
            <person name="De Groot R."/>
            <person name="Kuo A."/>
            <person name="Mondo S.J."/>
            <person name="Salamov A.A."/>
            <person name="Labutti K."/>
            <person name="Zhao Z."/>
            <person name="Chiniquy J."/>
            <person name="Barry K."/>
            <person name="Brewer H.M."/>
            <person name="Purvine S.O."/>
            <person name="Wright A.T."/>
            <person name="Boxma B."/>
            <person name="Van Alen T."/>
            <person name="Hackstein J.H."/>
            <person name="Baker S.E."/>
            <person name="Grigoriev I.V."/>
            <person name="O'Malley M.A."/>
        </authorList>
    </citation>
    <scope>NUCLEOTIDE SEQUENCE [LARGE SCALE GENOMIC DNA]</scope>
    <source>
        <strain evidence="4 5">G1</strain>
    </source>
</reference>
<keyword evidence="1" id="KW-0677">Repeat</keyword>
<dbReference type="PROSITE" id="PS50088">
    <property type="entry name" value="ANK_REPEAT"/>
    <property type="match status" value="1"/>
</dbReference>
<proteinExistence type="predicted"/>
<evidence type="ECO:0000256" key="2">
    <source>
        <dbReference type="ARBA" id="ARBA00023043"/>
    </source>
</evidence>
<name>A0A1Y2DFV8_9FUNG</name>
<dbReference type="InterPro" id="IPR002110">
    <property type="entry name" value="Ankyrin_rpt"/>
</dbReference>
<organism evidence="4 5">
    <name type="scientific">Neocallimastix californiae</name>
    <dbReference type="NCBI Taxonomy" id="1754190"/>
    <lineage>
        <taxon>Eukaryota</taxon>
        <taxon>Fungi</taxon>
        <taxon>Fungi incertae sedis</taxon>
        <taxon>Chytridiomycota</taxon>
        <taxon>Chytridiomycota incertae sedis</taxon>
        <taxon>Neocallimastigomycetes</taxon>
        <taxon>Neocallimastigales</taxon>
        <taxon>Neocallimastigaceae</taxon>
        <taxon>Neocallimastix</taxon>
    </lineage>
</organism>
<dbReference type="SUPFAM" id="SSF48403">
    <property type="entry name" value="Ankyrin repeat"/>
    <property type="match status" value="1"/>
</dbReference>
<dbReference type="PANTHER" id="PTHR24198:SF165">
    <property type="entry name" value="ANKYRIN REPEAT-CONTAINING PROTEIN-RELATED"/>
    <property type="match status" value="1"/>
</dbReference>
<sequence length="338" mass="39894">MVTIEEILNNNNETLKTQLTNENNRVKAIQAIIKYDLLKVAVNRSDYELIKEVLEYYPFHYKYSDYESIFSNVFKKSEHENTDGEVDDIVKLLIKTFIQESIKKRKEITENDDSLKLNEDVYFRNLILNIAIRSKNLLVVKYLIKSEDYCASIEDINTKDVYNEYPVVTALNDGNFKIFKYLLDHGADCNTTNNNGFSLFMISVFINKTEEFEYLTHNFSDKINEDERNVARATSKALENKNNTMEKMITDYCLIKNIKFNVYYNDSNYFMKKISDLVNIIKSNIFMIKFNLLMICFKLKTIFCVSLKNFILTRMNEMNLSWFIQCVCSNNINSIIYY</sequence>
<keyword evidence="2 3" id="KW-0040">ANK repeat</keyword>
<evidence type="ECO:0000313" key="5">
    <source>
        <dbReference type="Proteomes" id="UP000193920"/>
    </source>
</evidence>
<dbReference type="EMBL" id="MCOG01000068">
    <property type="protein sequence ID" value="ORY57974.1"/>
    <property type="molecule type" value="Genomic_DNA"/>
</dbReference>
<evidence type="ECO:0000256" key="3">
    <source>
        <dbReference type="PROSITE-ProRule" id="PRU00023"/>
    </source>
</evidence>
<dbReference type="AlphaFoldDB" id="A0A1Y2DFV8"/>
<evidence type="ECO:0000256" key="1">
    <source>
        <dbReference type="ARBA" id="ARBA00022737"/>
    </source>
</evidence>
<dbReference type="STRING" id="1754190.A0A1Y2DFV8"/>
<dbReference type="Proteomes" id="UP000193920">
    <property type="component" value="Unassembled WGS sequence"/>
</dbReference>
<accession>A0A1Y2DFV8</accession>
<dbReference type="PANTHER" id="PTHR24198">
    <property type="entry name" value="ANKYRIN REPEAT AND PROTEIN KINASE DOMAIN-CONTAINING PROTEIN"/>
    <property type="match status" value="1"/>
</dbReference>
<protein>
    <submittedName>
        <fullName evidence="4">Uncharacterized protein</fullName>
    </submittedName>
</protein>
<dbReference type="Pfam" id="PF12796">
    <property type="entry name" value="Ank_2"/>
    <property type="match status" value="1"/>
</dbReference>
<dbReference type="OrthoDB" id="2163089at2759"/>
<evidence type="ECO:0000313" key="4">
    <source>
        <dbReference type="EMBL" id="ORY57974.1"/>
    </source>
</evidence>
<dbReference type="InterPro" id="IPR036770">
    <property type="entry name" value="Ankyrin_rpt-contain_sf"/>
</dbReference>
<comment type="caution">
    <text evidence="4">The sequence shown here is derived from an EMBL/GenBank/DDBJ whole genome shotgun (WGS) entry which is preliminary data.</text>
</comment>